<protein>
    <recommendedName>
        <fullName evidence="2">Putative 4-hydroxy-4-methyl-2-oxoglutarate aldolase</fullName>
    </recommendedName>
    <alternativeName>
        <fullName evidence="3">Regulator of ribonuclease activity homolog</fullName>
    </alternativeName>
    <alternativeName>
        <fullName evidence="4">RraA-like protein</fullName>
    </alternativeName>
</protein>
<sequence length="231" mass="23580">MREGTPAPAQPRHDILPAPPAPPQALVDALRTCATANLADGLPQHVKVLLGLGPRHATAALLCGPALTVRVPAGDNLLAQHAIDLARPGDVIVIDGAAGMERALVGEAMSRWAHARGIAGFVVDGAVRDLDHLRQGPLPVYARCVSPRGPTRSGGGELYGEVTAGGAVVHAGDLVVGDLDGVVCVPQAQAPAAIDACLQLMARERETFDAIARGTLSRDWVVKALGGGAAG</sequence>
<accession>A0ABP8GWV5</accession>
<comment type="cofactor">
    <cofactor evidence="1">
        <name>a divalent metal cation</name>
        <dbReference type="ChEBI" id="CHEBI:60240"/>
    </cofactor>
</comment>
<evidence type="ECO:0000256" key="2">
    <source>
        <dbReference type="ARBA" id="ARBA00016549"/>
    </source>
</evidence>
<reference evidence="7" key="1">
    <citation type="journal article" date="2019" name="Int. J. Syst. Evol. Microbiol.">
        <title>The Global Catalogue of Microorganisms (GCM) 10K type strain sequencing project: providing services to taxonomists for standard genome sequencing and annotation.</title>
        <authorList>
            <consortium name="The Broad Institute Genomics Platform"/>
            <consortium name="The Broad Institute Genome Sequencing Center for Infectious Disease"/>
            <person name="Wu L."/>
            <person name="Ma J."/>
        </authorList>
    </citation>
    <scope>NUCLEOTIDE SEQUENCE [LARGE SCALE GENOMIC DNA]</scope>
    <source>
        <strain evidence="7">JCM 17804</strain>
    </source>
</reference>
<dbReference type="PANTHER" id="PTHR33254:SF4">
    <property type="entry name" value="4-HYDROXY-4-METHYL-2-OXOGLUTARATE ALDOLASE 3-RELATED"/>
    <property type="match status" value="1"/>
</dbReference>
<comment type="caution">
    <text evidence="6">The sequence shown here is derived from an EMBL/GenBank/DDBJ whole genome shotgun (WGS) entry which is preliminary data.</text>
</comment>
<dbReference type="EMBL" id="BAABGJ010000002">
    <property type="protein sequence ID" value="GAA4330948.1"/>
    <property type="molecule type" value="Genomic_DNA"/>
</dbReference>
<keyword evidence="7" id="KW-1185">Reference proteome</keyword>
<dbReference type="PANTHER" id="PTHR33254">
    <property type="entry name" value="4-HYDROXY-4-METHYL-2-OXOGLUTARATE ALDOLASE 3-RELATED"/>
    <property type="match status" value="1"/>
</dbReference>
<dbReference type="SUPFAM" id="SSF89562">
    <property type="entry name" value="RraA-like"/>
    <property type="match status" value="1"/>
</dbReference>
<evidence type="ECO:0000313" key="7">
    <source>
        <dbReference type="Proteomes" id="UP001500975"/>
    </source>
</evidence>
<evidence type="ECO:0000256" key="3">
    <source>
        <dbReference type="ARBA" id="ARBA00029596"/>
    </source>
</evidence>
<dbReference type="InterPro" id="IPR005493">
    <property type="entry name" value="RraA/RraA-like"/>
</dbReference>
<evidence type="ECO:0000256" key="4">
    <source>
        <dbReference type="ARBA" id="ARBA00030169"/>
    </source>
</evidence>
<dbReference type="RefSeq" id="WP_345535649.1">
    <property type="nucleotide sequence ID" value="NZ_BAABGJ010000002.1"/>
</dbReference>
<evidence type="ECO:0000256" key="1">
    <source>
        <dbReference type="ARBA" id="ARBA00001968"/>
    </source>
</evidence>
<evidence type="ECO:0000256" key="5">
    <source>
        <dbReference type="SAM" id="MobiDB-lite"/>
    </source>
</evidence>
<dbReference type="InterPro" id="IPR036704">
    <property type="entry name" value="RraA/RraA-like_sf"/>
</dbReference>
<dbReference type="Proteomes" id="UP001500975">
    <property type="component" value="Unassembled WGS sequence"/>
</dbReference>
<dbReference type="Gene3D" id="3.50.30.40">
    <property type="entry name" value="Ribonuclease E inhibitor RraA/RraA-like"/>
    <property type="match status" value="1"/>
</dbReference>
<proteinExistence type="predicted"/>
<feature type="region of interest" description="Disordered" evidence="5">
    <location>
        <begin position="1"/>
        <end position="21"/>
    </location>
</feature>
<organism evidence="6 7">
    <name type="scientific">Variovorax defluvii</name>
    <dbReference type="NCBI Taxonomy" id="913761"/>
    <lineage>
        <taxon>Bacteria</taxon>
        <taxon>Pseudomonadati</taxon>
        <taxon>Pseudomonadota</taxon>
        <taxon>Betaproteobacteria</taxon>
        <taxon>Burkholderiales</taxon>
        <taxon>Comamonadaceae</taxon>
        <taxon>Variovorax</taxon>
    </lineage>
</organism>
<gene>
    <name evidence="6" type="ORF">GCM10023165_04950</name>
</gene>
<name>A0ABP8GWV5_9BURK</name>
<evidence type="ECO:0000313" key="6">
    <source>
        <dbReference type="EMBL" id="GAA4330948.1"/>
    </source>
</evidence>
<dbReference type="Pfam" id="PF03737">
    <property type="entry name" value="RraA-like"/>
    <property type="match status" value="1"/>
</dbReference>
<dbReference type="CDD" id="cd16841">
    <property type="entry name" value="RraA_family"/>
    <property type="match status" value="1"/>
</dbReference>